<reference evidence="2 3" key="1">
    <citation type="submission" date="2017-01" db="EMBL/GenBank/DDBJ databases">
        <authorList>
            <person name="Erauso G."/>
        </authorList>
    </citation>
    <scope>NUCLEOTIDE SEQUENCE [LARGE SCALE GENOMIC DNA]</scope>
    <source>
        <strain evidence="2">MESINF1</strain>
    </source>
</reference>
<keyword evidence="3" id="KW-1185">Reference proteome</keyword>
<dbReference type="InterPro" id="IPR035985">
    <property type="entry name" value="Ubiquitin-activating_enz"/>
</dbReference>
<dbReference type="InterPro" id="IPR045886">
    <property type="entry name" value="ThiF/MoeB/HesA"/>
</dbReference>
<dbReference type="GO" id="GO:0008641">
    <property type="term" value="F:ubiquitin-like modifier activating enzyme activity"/>
    <property type="evidence" value="ECO:0007669"/>
    <property type="project" value="InterPro"/>
</dbReference>
<dbReference type="SUPFAM" id="SSF69572">
    <property type="entry name" value="Activating enzymes of the ubiquitin-like proteins"/>
    <property type="match status" value="1"/>
</dbReference>
<protein>
    <submittedName>
        <fullName evidence="2">UBA/THIF-type NAD/FAD binding protein</fullName>
    </submittedName>
</protein>
<dbReference type="EMBL" id="LS974202">
    <property type="protein sequence ID" value="SSC12622.1"/>
    <property type="molecule type" value="Genomic_DNA"/>
</dbReference>
<sequence>MDMESEFLLNWYERQLLVKGIDDRLQLKLSEETFGRISGELEELVAELLIRSGLSGITKEFPRQEILPFYSPLIYRQEETVIFEDGPLLEIVVDKEKKRISFPHSLPVTYAPIIAGRIFSWFMDGKYEKAFNMKLPAGLDRIGRPGKVMVVGAGGLGAPLIKLLLDRGLKDITIVEPGEIKLNNLHRQILYDYGDVGYPKATILERKLSRMYPSARVKIYKEHFAEGLLRSEKPDLVVSCVDNYGTRYEINDSSYRSGIPYVDSAVEGFSGYVIFRRRDLACYRCFMGDDRKDTTAPKGILPFTSYFGAMLQAAVTIDFLNRRRSIEKVFWFDLRNDMYEEIDVGKRESCEVCN</sequence>
<feature type="domain" description="THIF-type NAD/FAD binding fold" evidence="1">
    <location>
        <begin position="138"/>
        <end position="351"/>
    </location>
</feature>
<accession>A0A7Z7LER3</accession>
<dbReference type="Proteomes" id="UP000250796">
    <property type="component" value="Chromosome MESINF"/>
</dbReference>
<dbReference type="GO" id="GO:0004792">
    <property type="term" value="F:thiosulfate-cyanide sulfurtransferase activity"/>
    <property type="evidence" value="ECO:0007669"/>
    <property type="project" value="TreeGrafter"/>
</dbReference>
<dbReference type="KEGG" id="minf:MESINF_1178"/>
<dbReference type="PANTHER" id="PTHR10953">
    <property type="entry name" value="UBIQUITIN-ACTIVATING ENZYME E1"/>
    <property type="match status" value="1"/>
</dbReference>
<organism evidence="2 3">
    <name type="scientific">Mesotoga infera</name>
    <dbReference type="NCBI Taxonomy" id="1236046"/>
    <lineage>
        <taxon>Bacteria</taxon>
        <taxon>Thermotogati</taxon>
        <taxon>Thermotogota</taxon>
        <taxon>Thermotogae</taxon>
        <taxon>Kosmotogales</taxon>
        <taxon>Kosmotogaceae</taxon>
        <taxon>Mesotoga</taxon>
    </lineage>
</organism>
<dbReference type="AlphaFoldDB" id="A0A7Z7LER3"/>
<proteinExistence type="predicted"/>
<dbReference type="Pfam" id="PF00899">
    <property type="entry name" value="ThiF"/>
    <property type="match status" value="1"/>
</dbReference>
<gene>
    <name evidence="2" type="ORF">MESINF_1178</name>
</gene>
<dbReference type="GO" id="GO:0016779">
    <property type="term" value="F:nucleotidyltransferase activity"/>
    <property type="evidence" value="ECO:0007669"/>
    <property type="project" value="TreeGrafter"/>
</dbReference>
<dbReference type="PANTHER" id="PTHR10953:SF102">
    <property type="entry name" value="ADENYLYLTRANSFERASE AND SULFURTRANSFERASE MOCS3"/>
    <property type="match status" value="1"/>
</dbReference>
<dbReference type="InterPro" id="IPR000594">
    <property type="entry name" value="ThiF_NAD_FAD-bd"/>
</dbReference>
<evidence type="ECO:0000313" key="3">
    <source>
        <dbReference type="Proteomes" id="UP000250796"/>
    </source>
</evidence>
<evidence type="ECO:0000313" key="2">
    <source>
        <dbReference type="EMBL" id="SSC12622.1"/>
    </source>
</evidence>
<evidence type="ECO:0000259" key="1">
    <source>
        <dbReference type="Pfam" id="PF00899"/>
    </source>
</evidence>
<dbReference type="RefSeq" id="WP_169698910.1">
    <property type="nucleotide sequence ID" value="NZ_LS974202.1"/>
</dbReference>
<dbReference type="GO" id="GO:0005737">
    <property type="term" value="C:cytoplasm"/>
    <property type="evidence" value="ECO:0007669"/>
    <property type="project" value="TreeGrafter"/>
</dbReference>
<name>A0A7Z7LER3_9BACT</name>
<dbReference type="Gene3D" id="3.40.50.720">
    <property type="entry name" value="NAD(P)-binding Rossmann-like Domain"/>
    <property type="match status" value="1"/>
</dbReference>